<dbReference type="OrthoDB" id="564699at2"/>
<dbReference type="InterPro" id="IPR021251">
    <property type="entry name" value="DUF2793"/>
</dbReference>
<dbReference type="EMBL" id="VLKU01000002">
    <property type="protein sequence ID" value="TWI37083.1"/>
    <property type="molecule type" value="Genomic_DNA"/>
</dbReference>
<evidence type="ECO:0000313" key="1">
    <source>
        <dbReference type="EMBL" id="TWI37083.1"/>
    </source>
</evidence>
<protein>
    <submittedName>
        <fullName evidence="1">Uncharacterized protein DUF2793</fullName>
    </submittedName>
</protein>
<accession>A0A562NYD3</accession>
<reference evidence="1 2" key="1">
    <citation type="journal article" date="2015" name="Stand. Genomic Sci.">
        <title>Genomic Encyclopedia of Bacterial and Archaeal Type Strains, Phase III: the genomes of soil and plant-associated and newly described type strains.</title>
        <authorList>
            <person name="Whitman W.B."/>
            <person name="Woyke T."/>
            <person name="Klenk H.P."/>
            <person name="Zhou Y."/>
            <person name="Lilburn T.G."/>
            <person name="Beck B.J."/>
            <person name="De Vos P."/>
            <person name="Vandamme P."/>
            <person name="Eisen J.A."/>
            <person name="Garrity G."/>
            <person name="Hugenholtz P."/>
            <person name="Kyrpides N.C."/>
        </authorList>
    </citation>
    <scope>NUCLEOTIDE SEQUENCE [LARGE SCALE GENOMIC DNA]</scope>
    <source>
        <strain evidence="1 2">CGMCC 1.5364</strain>
    </source>
</reference>
<sequence length="237" mass="24748">MSENATANCDLPLLMPAQAQKHVTVNDALLRVDGQLDLVLQSTRRTIPPSVVIDGHCWAVPVGAVNAWEGRDGQIAIGANGGWIFVAPSYGRRAVIADQGVTAIHDGRSWVPGALNMGAHGSGLVAMQASEDLTLASGSSVASTMVLPTGAMVIGVTARVLEPITGGLTSWSAGTAGALNRFGQGLGKPKDTWSRGILSQPMTYWEPEPILISAVGGNFTGGKIRLVAHWLELRIPV</sequence>
<gene>
    <name evidence="1" type="ORF">IQ24_00874</name>
</gene>
<dbReference type="Proteomes" id="UP000316225">
    <property type="component" value="Unassembled WGS sequence"/>
</dbReference>
<keyword evidence="2" id="KW-1185">Reference proteome</keyword>
<dbReference type="RefSeq" id="WP_145396578.1">
    <property type="nucleotide sequence ID" value="NZ_VLKU01000002.1"/>
</dbReference>
<comment type="caution">
    <text evidence="1">The sequence shown here is derived from an EMBL/GenBank/DDBJ whole genome shotgun (WGS) entry which is preliminary data.</text>
</comment>
<organism evidence="1 2">
    <name type="scientific">Paracoccus sulfuroxidans</name>
    <dbReference type="NCBI Taxonomy" id="384678"/>
    <lineage>
        <taxon>Bacteria</taxon>
        <taxon>Pseudomonadati</taxon>
        <taxon>Pseudomonadota</taxon>
        <taxon>Alphaproteobacteria</taxon>
        <taxon>Rhodobacterales</taxon>
        <taxon>Paracoccaceae</taxon>
        <taxon>Paracoccus</taxon>
    </lineage>
</organism>
<proteinExistence type="predicted"/>
<evidence type="ECO:0000313" key="2">
    <source>
        <dbReference type="Proteomes" id="UP000316225"/>
    </source>
</evidence>
<dbReference type="AlphaFoldDB" id="A0A562NYD3"/>
<name>A0A562NYD3_9RHOB</name>
<dbReference type="Pfam" id="PF10983">
    <property type="entry name" value="DUF2793"/>
    <property type="match status" value="1"/>
</dbReference>